<evidence type="ECO:0000256" key="1">
    <source>
        <dbReference type="ARBA" id="ARBA00004141"/>
    </source>
</evidence>
<organism evidence="7 8">
    <name type="scientific">Sedimenticola thiotaurini</name>
    <dbReference type="NCBI Taxonomy" id="1543721"/>
    <lineage>
        <taxon>Bacteria</taxon>
        <taxon>Pseudomonadati</taxon>
        <taxon>Pseudomonadota</taxon>
        <taxon>Gammaproteobacteria</taxon>
        <taxon>Chromatiales</taxon>
        <taxon>Sedimenticolaceae</taxon>
        <taxon>Sedimenticola</taxon>
    </lineage>
</organism>
<dbReference type="Proteomes" id="UP000886251">
    <property type="component" value="Unassembled WGS sequence"/>
</dbReference>
<comment type="caution">
    <text evidence="7">The sequence shown here is derived from an EMBL/GenBank/DDBJ whole genome shotgun (WGS) entry which is preliminary data.</text>
</comment>
<keyword evidence="3" id="KW-1133">Transmembrane helix</keyword>
<evidence type="ECO:0000313" key="8">
    <source>
        <dbReference type="Proteomes" id="UP000886251"/>
    </source>
</evidence>
<sequence length="262" mass="29714">MNYRTLFSLLPLLIIALLPIPPASAAPITTMGEAINQAGRQRMLTQRIVKSYCQMGQDVRYLVAAEDLTAAIALFEQQLENLKRYVDDGEILRTLDRVEALWQPVKQIATDDVSRDQAESLRALAETLLASAHKVVLQLERKSGSSQGHLVNIAGRQRMLTQRMGSLYLLRSWGFDNPRYRADYEQAMREFDSALQELMSAPENTPEINRELKKVAQNWAMYKLGNRTGEGRYVPTLVVRMLDKMLVQMNRITGMYARLPAG</sequence>
<keyword evidence="4" id="KW-0472">Membrane</keyword>
<evidence type="ECO:0000256" key="4">
    <source>
        <dbReference type="ARBA" id="ARBA00023136"/>
    </source>
</evidence>
<dbReference type="Pfam" id="PF13675">
    <property type="entry name" value="PilJ"/>
    <property type="match status" value="2"/>
</dbReference>
<keyword evidence="5" id="KW-0732">Signal</keyword>
<evidence type="ECO:0000313" key="7">
    <source>
        <dbReference type="EMBL" id="HEB95454.1"/>
    </source>
</evidence>
<evidence type="ECO:0000256" key="2">
    <source>
        <dbReference type="ARBA" id="ARBA00022692"/>
    </source>
</evidence>
<dbReference type="GO" id="GO:0016020">
    <property type="term" value="C:membrane"/>
    <property type="evidence" value="ECO:0007669"/>
    <property type="project" value="UniProtKB-SubCell"/>
</dbReference>
<protein>
    <recommendedName>
        <fullName evidence="6">NarX-like N-terminal domain-containing protein</fullName>
    </recommendedName>
</protein>
<dbReference type="Gene3D" id="1.20.120.960">
    <property type="entry name" value="Histidine kinase NarX, sensor domain"/>
    <property type="match status" value="1"/>
</dbReference>
<evidence type="ECO:0000256" key="5">
    <source>
        <dbReference type="SAM" id="SignalP"/>
    </source>
</evidence>
<feature type="signal peptide" evidence="5">
    <location>
        <begin position="1"/>
        <end position="25"/>
    </location>
</feature>
<dbReference type="EMBL" id="DRKP01000044">
    <property type="protein sequence ID" value="HEB95454.1"/>
    <property type="molecule type" value="Genomic_DNA"/>
</dbReference>
<feature type="domain" description="NarX-like N-terminal" evidence="6">
    <location>
        <begin position="31"/>
        <end position="119"/>
    </location>
</feature>
<gene>
    <name evidence="7" type="ORF">ENI96_03345</name>
</gene>
<name>A0A831RMY3_9GAMM</name>
<proteinExistence type="predicted"/>
<accession>A0A831RMY3</accession>
<evidence type="ECO:0000259" key="6">
    <source>
        <dbReference type="Pfam" id="PF13675"/>
    </source>
</evidence>
<feature type="chain" id="PRO_5032719734" description="NarX-like N-terminal domain-containing protein" evidence="5">
    <location>
        <begin position="26"/>
        <end position="262"/>
    </location>
</feature>
<dbReference type="InterPro" id="IPR029095">
    <property type="entry name" value="NarX-like_N"/>
</dbReference>
<reference evidence="7" key="1">
    <citation type="journal article" date="2020" name="mSystems">
        <title>Genome- and Community-Level Interaction Insights into Carbon Utilization and Element Cycling Functions of Hydrothermarchaeota in Hydrothermal Sediment.</title>
        <authorList>
            <person name="Zhou Z."/>
            <person name="Liu Y."/>
            <person name="Xu W."/>
            <person name="Pan J."/>
            <person name="Luo Z.H."/>
            <person name="Li M."/>
        </authorList>
    </citation>
    <scope>NUCLEOTIDE SEQUENCE [LARGE SCALE GENOMIC DNA]</scope>
    <source>
        <strain evidence="7">HyVt-443</strain>
    </source>
</reference>
<dbReference type="InterPro" id="IPR042295">
    <property type="entry name" value="NarX-like_N_sf"/>
</dbReference>
<feature type="domain" description="NarX-like N-terminal" evidence="6">
    <location>
        <begin position="146"/>
        <end position="220"/>
    </location>
</feature>
<keyword evidence="2" id="KW-0812">Transmembrane</keyword>
<evidence type="ECO:0000256" key="3">
    <source>
        <dbReference type="ARBA" id="ARBA00022989"/>
    </source>
</evidence>
<comment type="subcellular location">
    <subcellularLocation>
        <location evidence="1">Membrane</location>
        <topology evidence="1">Multi-pass membrane protein</topology>
    </subcellularLocation>
</comment>
<dbReference type="AlphaFoldDB" id="A0A831RMY3"/>